<gene>
    <name evidence="1" type="ORF">GNQ20_28285</name>
</gene>
<dbReference type="Pfam" id="PF13646">
    <property type="entry name" value="HEAT_2"/>
    <property type="match status" value="1"/>
</dbReference>
<dbReference type="Gene3D" id="1.25.10.10">
    <property type="entry name" value="Leucine-rich Repeat Variant"/>
    <property type="match status" value="1"/>
</dbReference>
<dbReference type="NCBIfam" id="TIGR02270">
    <property type="entry name" value="TIGR02270 family protein"/>
    <property type="match status" value="1"/>
</dbReference>
<accession>A0A6A9KCL0</accession>
<proteinExistence type="predicted"/>
<dbReference type="RefSeq" id="WP_033977390.1">
    <property type="nucleotide sequence ID" value="NZ_CP194205.1"/>
</dbReference>
<dbReference type="InterPro" id="IPR016024">
    <property type="entry name" value="ARM-type_fold"/>
</dbReference>
<organism evidence="1">
    <name type="scientific">Pseudomonas aeruginosa</name>
    <dbReference type="NCBI Taxonomy" id="287"/>
    <lineage>
        <taxon>Bacteria</taxon>
        <taxon>Pseudomonadati</taxon>
        <taxon>Pseudomonadota</taxon>
        <taxon>Gammaproteobacteria</taxon>
        <taxon>Pseudomonadales</taxon>
        <taxon>Pseudomonadaceae</taxon>
        <taxon>Pseudomonas</taxon>
    </lineage>
</organism>
<dbReference type="InterPro" id="IPR011959">
    <property type="entry name" value="CHP02270"/>
</dbReference>
<name>A0A6A9KCL0_PSEAI</name>
<dbReference type="AlphaFoldDB" id="A0A6A9KCL0"/>
<dbReference type="SUPFAM" id="SSF48371">
    <property type="entry name" value="ARM repeat"/>
    <property type="match status" value="1"/>
</dbReference>
<dbReference type="EMBL" id="WOAJ01000018">
    <property type="protein sequence ID" value="MUI61718.1"/>
    <property type="molecule type" value="Genomic_DNA"/>
</dbReference>
<reference evidence="1" key="1">
    <citation type="submission" date="2019-11" db="EMBL/GenBank/DDBJ databases">
        <title>Genomes of ocular Pseudomonas aeruginosa isolates.</title>
        <authorList>
            <person name="Khan M."/>
            <person name="Rice S.A."/>
            <person name="Willcox M.D.P."/>
            <person name="Stapleton F."/>
        </authorList>
    </citation>
    <scope>NUCLEOTIDE SEQUENCE</scope>
    <source>
        <strain evidence="1">PA206</strain>
    </source>
</reference>
<sequence length="416" mass="45860">MPRMSLPIVSMLDQHAEEATFLVLLRDYAVRAPHYDLEELAELDQRIEAHLDGLSIAGQAGYEALFEQLDAHAQGEAFALAALAMQAGDEAVIGRMRACLAASSEARRGFAAALGWLDWDQARPWVERLLASPEPLFRAIGLAACGMHRHDPGPALLSALGHADPAVLARAARTAGELRRRDLMANIRAYRAHDDPSLRFWANWATAQMGDEEALGPLRAFAGQPGPFQLPATMVLLAWQPRDISMAWIRQLMQAAETRRIGIQATGLFGDPVAVPWLIQQMRDESLARVAGEAFSLITGADLALLDLELEALPDYDPGPNDDPDDENVALDDDENLTWPQAERVSAWWRDHGARFVGGRAYLLGEPLGEARCRQVLRDGQQRQRMAAACLLARFVPNLPLFPTSAPVRRQRALLR</sequence>
<protein>
    <submittedName>
        <fullName evidence="1">TIGR02270 family protein</fullName>
    </submittedName>
</protein>
<evidence type="ECO:0000313" key="1">
    <source>
        <dbReference type="EMBL" id="MUI61718.1"/>
    </source>
</evidence>
<dbReference type="InterPro" id="IPR011989">
    <property type="entry name" value="ARM-like"/>
</dbReference>
<comment type="caution">
    <text evidence="1">The sequence shown here is derived from an EMBL/GenBank/DDBJ whole genome shotgun (WGS) entry which is preliminary data.</text>
</comment>